<dbReference type="EMBL" id="WOTH01000058">
    <property type="protein sequence ID" value="NHO55263.1"/>
    <property type="molecule type" value="Genomic_DNA"/>
</dbReference>
<gene>
    <name evidence="2" type="ORF">GOB87_15180</name>
</gene>
<accession>A0A967BDV7</accession>
<protein>
    <submittedName>
        <fullName evidence="2">Uncharacterized protein</fullName>
    </submittedName>
</protein>
<feature type="transmembrane region" description="Helical" evidence="1">
    <location>
        <begin position="6"/>
        <end position="24"/>
    </location>
</feature>
<name>A0A967BDV7_9PROT</name>
<keyword evidence="1" id="KW-1133">Transmembrane helix</keyword>
<dbReference type="AlphaFoldDB" id="A0A967BDV7"/>
<evidence type="ECO:0000256" key="1">
    <source>
        <dbReference type="SAM" id="Phobius"/>
    </source>
</evidence>
<dbReference type="RefSeq" id="WP_166318765.1">
    <property type="nucleotide sequence ID" value="NZ_WOTH01000058.1"/>
</dbReference>
<keyword evidence="1" id="KW-0812">Transmembrane</keyword>
<dbReference type="Proteomes" id="UP000597459">
    <property type="component" value="Unassembled WGS sequence"/>
</dbReference>
<proteinExistence type="predicted"/>
<reference evidence="2" key="1">
    <citation type="submission" date="2019-11" db="EMBL/GenBank/DDBJ databases">
        <title>Description of new Acetobacter species.</title>
        <authorList>
            <person name="Cleenwerck I."/>
            <person name="Sombolestani A.S."/>
        </authorList>
    </citation>
    <scope>NUCLEOTIDE SEQUENCE</scope>
    <source>
        <strain evidence="2">LMG 1626</strain>
    </source>
</reference>
<sequence>MMRPNPVLLAMLTLGGVVVVCFIIDEPEFAEMRRLIRFHADLALTIVGVMFIVLYAAILNWLGRPVQGLDINDESRHGDW</sequence>
<evidence type="ECO:0000313" key="2">
    <source>
        <dbReference type="EMBL" id="NHO55263.1"/>
    </source>
</evidence>
<organism evidence="2 3">
    <name type="scientific">Acetobacter estunensis</name>
    <dbReference type="NCBI Taxonomy" id="104097"/>
    <lineage>
        <taxon>Bacteria</taxon>
        <taxon>Pseudomonadati</taxon>
        <taxon>Pseudomonadota</taxon>
        <taxon>Alphaproteobacteria</taxon>
        <taxon>Acetobacterales</taxon>
        <taxon>Acetobacteraceae</taxon>
        <taxon>Acetobacter</taxon>
    </lineage>
</organism>
<evidence type="ECO:0000313" key="3">
    <source>
        <dbReference type="Proteomes" id="UP000597459"/>
    </source>
</evidence>
<comment type="caution">
    <text evidence="2">The sequence shown here is derived from an EMBL/GenBank/DDBJ whole genome shotgun (WGS) entry which is preliminary data.</text>
</comment>
<keyword evidence="3" id="KW-1185">Reference proteome</keyword>
<feature type="transmembrane region" description="Helical" evidence="1">
    <location>
        <begin position="36"/>
        <end position="58"/>
    </location>
</feature>
<keyword evidence="1" id="KW-0472">Membrane</keyword>